<protein>
    <recommendedName>
        <fullName evidence="6">Radical SAM core domain-containing protein</fullName>
    </recommendedName>
</protein>
<dbReference type="GO" id="GO:0046872">
    <property type="term" value="F:metal ion binding"/>
    <property type="evidence" value="ECO:0007669"/>
    <property type="project" value="UniProtKB-KW"/>
</dbReference>
<evidence type="ECO:0008006" key="6">
    <source>
        <dbReference type="Google" id="ProtNLM"/>
    </source>
</evidence>
<sequence length="261" mass="29744">MTAIFGTKEWASSNVNIQSGCPNDCKYCYAKAMAIRHKRKTRENWKKPVIQMEKVNKGFAKRKGTIMFPTTHDITMENLDECITVLRSMLKVGNQMLIVSKSDPDCILELCCELEKYREQILFRFTMGSANDDLLQFWEPGAPIFVKRNEALKTAYELGYATSVSCEPMLDNRIEGVVEATLPYVTDAIWIGLPNMLKQRVSINCGTAEAMERAEKLLACFTQERINELYETYKDNPQVKWKESIKKAIGLDMPDAVGLDI</sequence>
<evidence type="ECO:0000313" key="5">
    <source>
        <dbReference type="Proteomes" id="UP000366872"/>
    </source>
</evidence>
<dbReference type="AlphaFoldDB" id="A0A6C2U1P3"/>
<organism evidence="4 5">
    <name type="scientific">Pontiella desulfatans</name>
    <dbReference type="NCBI Taxonomy" id="2750659"/>
    <lineage>
        <taxon>Bacteria</taxon>
        <taxon>Pseudomonadati</taxon>
        <taxon>Kiritimatiellota</taxon>
        <taxon>Kiritimatiellia</taxon>
        <taxon>Kiritimatiellales</taxon>
        <taxon>Pontiellaceae</taxon>
        <taxon>Pontiella</taxon>
    </lineage>
</organism>
<name>A0A6C2U1P3_PONDE</name>
<evidence type="ECO:0000313" key="4">
    <source>
        <dbReference type="EMBL" id="VGO13888.1"/>
    </source>
</evidence>
<evidence type="ECO:0000256" key="2">
    <source>
        <dbReference type="ARBA" id="ARBA00023004"/>
    </source>
</evidence>
<dbReference type="GO" id="GO:0003824">
    <property type="term" value="F:catalytic activity"/>
    <property type="evidence" value="ECO:0007669"/>
    <property type="project" value="InterPro"/>
</dbReference>
<evidence type="ECO:0000256" key="1">
    <source>
        <dbReference type="ARBA" id="ARBA00022723"/>
    </source>
</evidence>
<dbReference type="SUPFAM" id="SSF102114">
    <property type="entry name" value="Radical SAM enzymes"/>
    <property type="match status" value="1"/>
</dbReference>
<evidence type="ECO:0000256" key="3">
    <source>
        <dbReference type="ARBA" id="ARBA00023014"/>
    </source>
</evidence>
<gene>
    <name evidence="4" type="ORF">PDESU_02445</name>
</gene>
<proteinExistence type="predicted"/>
<keyword evidence="3" id="KW-0411">Iron-sulfur</keyword>
<keyword evidence="1" id="KW-0479">Metal-binding</keyword>
<keyword evidence="5" id="KW-1185">Reference proteome</keyword>
<reference evidence="4 5" key="1">
    <citation type="submission" date="2019-04" db="EMBL/GenBank/DDBJ databases">
        <authorList>
            <person name="Van Vliet M D."/>
        </authorList>
    </citation>
    <scope>NUCLEOTIDE SEQUENCE [LARGE SCALE GENOMIC DNA]</scope>
    <source>
        <strain evidence="4 5">F1</strain>
    </source>
</reference>
<dbReference type="SFLD" id="SFLDS00029">
    <property type="entry name" value="Radical_SAM"/>
    <property type="match status" value="1"/>
</dbReference>
<dbReference type="EMBL" id="CAAHFG010000001">
    <property type="protein sequence ID" value="VGO13888.1"/>
    <property type="molecule type" value="Genomic_DNA"/>
</dbReference>
<dbReference type="InterPro" id="IPR058240">
    <property type="entry name" value="rSAM_sf"/>
</dbReference>
<dbReference type="PANTHER" id="PTHR43432">
    <property type="entry name" value="SLR0285 PROTEIN"/>
    <property type="match status" value="1"/>
</dbReference>
<dbReference type="Gene3D" id="3.80.30.30">
    <property type="match status" value="1"/>
</dbReference>
<accession>A0A6C2U1P3</accession>
<dbReference type="InterPro" id="IPR007197">
    <property type="entry name" value="rSAM"/>
</dbReference>
<dbReference type="Proteomes" id="UP000366872">
    <property type="component" value="Unassembled WGS sequence"/>
</dbReference>
<dbReference type="PANTHER" id="PTHR43432:SF3">
    <property type="entry name" value="SLR0285 PROTEIN"/>
    <property type="match status" value="1"/>
</dbReference>
<dbReference type="GO" id="GO:0051536">
    <property type="term" value="F:iron-sulfur cluster binding"/>
    <property type="evidence" value="ECO:0007669"/>
    <property type="project" value="UniProtKB-KW"/>
</dbReference>
<dbReference type="InterPro" id="IPR040086">
    <property type="entry name" value="MJ0683-like"/>
</dbReference>
<keyword evidence="2" id="KW-0408">Iron</keyword>
<dbReference type="RefSeq" id="WP_136079423.1">
    <property type="nucleotide sequence ID" value="NZ_CAAHFG010000001.1"/>
</dbReference>